<evidence type="ECO:0000256" key="1">
    <source>
        <dbReference type="SAM" id="MobiDB-lite"/>
    </source>
</evidence>
<feature type="compositionally biased region" description="Polar residues" evidence="1">
    <location>
        <begin position="16"/>
        <end position="31"/>
    </location>
</feature>
<evidence type="ECO:0000313" key="3">
    <source>
        <dbReference type="Proteomes" id="UP000233256"/>
    </source>
</evidence>
<dbReference type="InterPro" id="IPR036061">
    <property type="entry name" value="CheW-like_dom_sf"/>
</dbReference>
<dbReference type="GO" id="GO:0007165">
    <property type="term" value="P:signal transduction"/>
    <property type="evidence" value="ECO:0007669"/>
    <property type="project" value="InterPro"/>
</dbReference>
<reference evidence="2 3" key="1">
    <citation type="journal article" date="2017" name="ISME J.">
        <title>Potential for microbial H2 and metal transformations associated with novel bacteria and archaea in deep terrestrial subsurface sediments.</title>
        <authorList>
            <person name="Hernsdorf A.W."/>
            <person name="Amano Y."/>
            <person name="Miyakawa K."/>
            <person name="Ise K."/>
            <person name="Suzuki Y."/>
            <person name="Anantharaman K."/>
            <person name="Probst A."/>
            <person name="Burstein D."/>
            <person name="Thomas B.C."/>
            <person name="Banfield J.F."/>
        </authorList>
    </citation>
    <scope>NUCLEOTIDE SEQUENCE [LARGE SCALE GENOMIC DNA]</scope>
    <source>
        <strain evidence="2">HGW-Wallbacteria-1</strain>
    </source>
</reference>
<dbReference type="Gene3D" id="2.30.30.40">
    <property type="entry name" value="SH3 Domains"/>
    <property type="match status" value="1"/>
</dbReference>
<accession>A0A2N1PTJ9</accession>
<proteinExistence type="predicted"/>
<dbReference type="EMBL" id="PGXC01000002">
    <property type="protein sequence ID" value="PKK91669.1"/>
    <property type="molecule type" value="Genomic_DNA"/>
</dbReference>
<dbReference type="SUPFAM" id="SSF50341">
    <property type="entry name" value="CheW-like"/>
    <property type="match status" value="1"/>
</dbReference>
<dbReference type="Proteomes" id="UP000233256">
    <property type="component" value="Unassembled WGS sequence"/>
</dbReference>
<comment type="caution">
    <text evidence="2">The sequence shown here is derived from an EMBL/GenBank/DDBJ whole genome shotgun (WGS) entry which is preliminary data.</text>
</comment>
<name>A0A2N1PTJ9_9BACT</name>
<evidence type="ECO:0000313" key="2">
    <source>
        <dbReference type="EMBL" id="PKK91669.1"/>
    </source>
</evidence>
<sequence length="152" mass="17268">MNLSESAAESLDDFLTGNSSSNSQNFPDSQNSSLEVMEILGEEDRDIFQRNHSFFQGKMNFRGEIVNTIDIRQKQDMKDWDLLFVRHGGLTTLVAVDSDARCLWISVKGIENVPTMIAEMSSNSLKRLRVHRSNLSIYLNLDNLDLPEESLL</sequence>
<gene>
    <name evidence="2" type="ORF">CVV64_03110</name>
</gene>
<dbReference type="AlphaFoldDB" id="A0A2N1PTJ9"/>
<dbReference type="Gene3D" id="2.40.50.180">
    <property type="entry name" value="CheA-289, Domain 4"/>
    <property type="match status" value="1"/>
</dbReference>
<dbReference type="GO" id="GO:0006935">
    <property type="term" value="P:chemotaxis"/>
    <property type="evidence" value="ECO:0007669"/>
    <property type="project" value="InterPro"/>
</dbReference>
<protein>
    <submittedName>
        <fullName evidence="2">Uncharacterized protein</fullName>
    </submittedName>
</protein>
<organism evidence="2 3">
    <name type="scientific">Candidatus Wallbacteria bacterium HGW-Wallbacteria-1</name>
    <dbReference type="NCBI Taxonomy" id="2013854"/>
    <lineage>
        <taxon>Bacteria</taxon>
        <taxon>Candidatus Walliibacteriota</taxon>
    </lineage>
</organism>
<feature type="region of interest" description="Disordered" evidence="1">
    <location>
        <begin position="1"/>
        <end position="31"/>
    </location>
</feature>